<dbReference type="PROSITE" id="PS51257">
    <property type="entry name" value="PROKAR_LIPOPROTEIN"/>
    <property type="match status" value="1"/>
</dbReference>
<evidence type="ECO:0000256" key="3">
    <source>
        <dbReference type="ARBA" id="ARBA00022692"/>
    </source>
</evidence>
<name>A0A420XXE8_9PEZI</name>
<keyword evidence="4 11" id="KW-1133">Transmembrane helix</keyword>
<dbReference type="PANTHER" id="PTHR22883:SF23">
    <property type="entry name" value="PALMITOYLTRANSFERASE ZDHHC6"/>
    <property type="match status" value="1"/>
</dbReference>
<comment type="subcellular location">
    <subcellularLocation>
        <location evidence="1">Membrane</location>
        <topology evidence="1">Multi-pass membrane protein</topology>
    </subcellularLocation>
</comment>
<dbReference type="GO" id="GO:0016020">
    <property type="term" value="C:membrane"/>
    <property type="evidence" value="ECO:0007669"/>
    <property type="project" value="UniProtKB-SubCell"/>
</dbReference>
<dbReference type="PANTHER" id="PTHR22883">
    <property type="entry name" value="ZINC FINGER DHHC DOMAIN CONTAINING PROTEIN"/>
    <property type="match status" value="1"/>
</dbReference>
<evidence type="ECO:0000256" key="5">
    <source>
        <dbReference type="ARBA" id="ARBA00023136"/>
    </source>
</evidence>
<evidence type="ECO:0000256" key="1">
    <source>
        <dbReference type="ARBA" id="ARBA00004141"/>
    </source>
</evidence>
<dbReference type="InterPro" id="IPR039859">
    <property type="entry name" value="PFA4/ZDH16/20/ERF2-like"/>
</dbReference>
<reference evidence="14 15" key="1">
    <citation type="submission" date="2018-08" db="EMBL/GenBank/DDBJ databases">
        <title>Draft genome of the lignicolous fungus Coniochaeta pulveracea.</title>
        <authorList>
            <person name="Borstlap C.J."/>
            <person name="De Witt R.N."/>
            <person name="Botha A."/>
            <person name="Volschenk H."/>
        </authorList>
    </citation>
    <scope>NUCLEOTIDE SEQUENCE [LARGE SCALE GENOMIC DNA]</scope>
    <source>
        <strain evidence="14 15">CAB683</strain>
    </source>
</reference>
<dbReference type="GO" id="GO:0005794">
    <property type="term" value="C:Golgi apparatus"/>
    <property type="evidence" value="ECO:0007669"/>
    <property type="project" value="TreeGrafter"/>
</dbReference>
<evidence type="ECO:0000256" key="11">
    <source>
        <dbReference type="RuleBase" id="RU079119"/>
    </source>
</evidence>
<dbReference type="GO" id="GO:0006612">
    <property type="term" value="P:protein targeting to membrane"/>
    <property type="evidence" value="ECO:0007669"/>
    <property type="project" value="TreeGrafter"/>
</dbReference>
<comment type="domain">
    <text evidence="11">The DHHC domain is required for palmitoyltransferase activity.</text>
</comment>
<evidence type="ECO:0000313" key="14">
    <source>
        <dbReference type="EMBL" id="RKU40327.1"/>
    </source>
</evidence>
<feature type="region of interest" description="Disordered" evidence="12">
    <location>
        <begin position="90"/>
        <end position="111"/>
    </location>
</feature>
<feature type="transmembrane region" description="Helical" evidence="11">
    <location>
        <begin position="53"/>
        <end position="79"/>
    </location>
</feature>
<dbReference type="EC" id="2.3.1.225" evidence="11"/>
<evidence type="ECO:0000313" key="15">
    <source>
        <dbReference type="Proteomes" id="UP000275385"/>
    </source>
</evidence>
<evidence type="ECO:0000256" key="2">
    <source>
        <dbReference type="ARBA" id="ARBA00022679"/>
    </source>
</evidence>
<keyword evidence="3 11" id="KW-0812">Transmembrane</keyword>
<keyword evidence="7" id="KW-0449">Lipoprotein</keyword>
<dbReference type="GO" id="GO:0019706">
    <property type="term" value="F:protein-cysteine S-palmitoyltransferase activity"/>
    <property type="evidence" value="ECO:0007669"/>
    <property type="project" value="UniProtKB-EC"/>
</dbReference>
<dbReference type="STRING" id="177199.A0A420XXE8"/>
<dbReference type="AlphaFoldDB" id="A0A420XXE8"/>
<keyword evidence="8 11" id="KW-0012">Acyltransferase</keyword>
<evidence type="ECO:0000259" key="13">
    <source>
        <dbReference type="Pfam" id="PF01529"/>
    </source>
</evidence>
<feature type="domain" description="Palmitoyltransferase DHHC" evidence="13">
    <location>
        <begin position="150"/>
        <end position="268"/>
    </location>
</feature>
<comment type="similarity">
    <text evidence="9">Belongs to the DHHC palmitoyltransferase family. PFA5 subfamily.</text>
</comment>
<evidence type="ECO:0000256" key="8">
    <source>
        <dbReference type="ARBA" id="ARBA00023315"/>
    </source>
</evidence>
<evidence type="ECO:0000256" key="7">
    <source>
        <dbReference type="ARBA" id="ARBA00023288"/>
    </source>
</evidence>
<dbReference type="InterPro" id="IPR001594">
    <property type="entry name" value="Palmitoyltrfase_DHHC"/>
</dbReference>
<comment type="caution">
    <text evidence="14">The sequence shown here is derived from an EMBL/GenBank/DDBJ whole genome shotgun (WGS) entry which is preliminary data.</text>
</comment>
<evidence type="ECO:0000256" key="9">
    <source>
        <dbReference type="ARBA" id="ARBA00038298"/>
    </source>
</evidence>
<dbReference type="Pfam" id="PF01529">
    <property type="entry name" value="DHHC"/>
    <property type="match status" value="1"/>
</dbReference>
<dbReference type="Proteomes" id="UP000275385">
    <property type="component" value="Unassembled WGS sequence"/>
</dbReference>
<evidence type="ECO:0000256" key="10">
    <source>
        <dbReference type="ARBA" id="ARBA00048048"/>
    </source>
</evidence>
<keyword evidence="2 11" id="KW-0808">Transferase</keyword>
<evidence type="ECO:0000256" key="12">
    <source>
        <dbReference type="SAM" id="MobiDB-lite"/>
    </source>
</evidence>
<evidence type="ECO:0000256" key="4">
    <source>
        <dbReference type="ARBA" id="ARBA00022989"/>
    </source>
</evidence>
<keyword evidence="6" id="KW-0564">Palmitate</keyword>
<comment type="catalytic activity">
    <reaction evidence="10 11">
        <text>L-cysteinyl-[protein] + hexadecanoyl-CoA = S-hexadecanoyl-L-cysteinyl-[protein] + CoA</text>
        <dbReference type="Rhea" id="RHEA:36683"/>
        <dbReference type="Rhea" id="RHEA-COMP:10131"/>
        <dbReference type="Rhea" id="RHEA-COMP:11032"/>
        <dbReference type="ChEBI" id="CHEBI:29950"/>
        <dbReference type="ChEBI" id="CHEBI:57287"/>
        <dbReference type="ChEBI" id="CHEBI:57379"/>
        <dbReference type="ChEBI" id="CHEBI:74151"/>
        <dbReference type="EC" id="2.3.1.225"/>
    </reaction>
</comment>
<organism evidence="14 15">
    <name type="scientific">Coniochaeta pulveracea</name>
    <dbReference type="NCBI Taxonomy" id="177199"/>
    <lineage>
        <taxon>Eukaryota</taxon>
        <taxon>Fungi</taxon>
        <taxon>Dikarya</taxon>
        <taxon>Ascomycota</taxon>
        <taxon>Pezizomycotina</taxon>
        <taxon>Sordariomycetes</taxon>
        <taxon>Sordariomycetidae</taxon>
        <taxon>Coniochaetales</taxon>
        <taxon>Coniochaetaceae</taxon>
        <taxon>Coniochaeta</taxon>
    </lineage>
</organism>
<feature type="transmembrane region" description="Helical" evidence="11">
    <location>
        <begin position="199"/>
        <end position="218"/>
    </location>
</feature>
<feature type="transmembrane region" description="Helical" evidence="11">
    <location>
        <begin position="12"/>
        <end position="33"/>
    </location>
</feature>
<dbReference type="EMBL" id="QVQW01000109">
    <property type="protein sequence ID" value="RKU40327.1"/>
    <property type="molecule type" value="Genomic_DNA"/>
</dbReference>
<proteinExistence type="inferred from homology"/>
<accession>A0A420XXE8</accession>
<evidence type="ECO:0000256" key="6">
    <source>
        <dbReference type="ARBA" id="ARBA00023139"/>
    </source>
</evidence>
<dbReference type="PROSITE" id="PS50216">
    <property type="entry name" value="DHHC"/>
    <property type="match status" value="1"/>
</dbReference>
<keyword evidence="5 11" id="KW-0472">Membrane</keyword>
<gene>
    <name evidence="14" type="primary">PFA5_1</name>
    <name evidence="14" type="ORF">DL546_000487</name>
</gene>
<feature type="transmembrane region" description="Helical" evidence="11">
    <location>
        <begin position="230"/>
        <end position="258"/>
    </location>
</feature>
<keyword evidence="15" id="KW-1185">Reference proteome</keyword>
<dbReference type="GO" id="GO:0005783">
    <property type="term" value="C:endoplasmic reticulum"/>
    <property type="evidence" value="ECO:0007669"/>
    <property type="project" value="TreeGrafter"/>
</dbReference>
<dbReference type="OrthoDB" id="331948at2759"/>
<sequence>MSSVRRTRAVNRVASTVIPAILLGCIGFATYVVSKRICVDWFLNTRGQTTTAVVLLVFHFVVLAIELAAYARLVVTILFDPGLLPRGEKYSESTKEGRQLSGTGPDGNDLEGRRYDDIEAGHSRDVDPNSPGLERFYSKDVFICENDGLPRWCSSCKNWKPDRTHHSSDINRCVRKMDHFCPWVGGIISETSFKFFVQFVFYNTLYCIICLVASALCLHDQQATHHNDGVTIAIIAMAAFFGLFTFGMTTVSLQYIILNLTNVEIIRQKSMVHQLAIRVPQHTEPTPYVHIVTYPLPEPGNEGPASGPLVGHDDPLSARDQLATRKFAVVRTQLGENPWDLGPYDNWKSVMGTNILDWLLPINMSPCVYEENNESFYRMGSLHGELRARYSLPPVGEGHRTPGFEPRGR</sequence>
<protein>
    <recommendedName>
        <fullName evidence="11">Palmitoyltransferase</fullName>
        <ecNumber evidence="11">2.3.1.225</ecNumber>
    </recommendedName>
</protein>